<organism evidence="1 2">
    <name type="scientific">Racocetra persica</name>
    <dbReference type="NCBI Taxonomy" id="160502"/>
    <lineage>
        <taxon>Eukaryota</taxon>
        <taxon>Fungi</taxon>
        <taxon>Fungi incertae sedis</taxon>
        <taxon>Mucoromycota</taxon>
        <taxon>Glomeromycotina</taxon>
        <taxon>Glomeromycetes</taxon>
        <taxon>Diversisporales</taxon>
        <taxon>Gigasporaceae</taxon>
        <taxon>Racocetra</taxon>
    </lineage>
</organism>
<proteinExistence type="predicted"/>
<dbReference type="EMBL" id="CAJVQC010073356">
    <property type="protein sequence ID" value="CAG8812205.1"/>
    <property type="molecule type" value="Genomic_DNA"/>
</dbReference>
<evidence type="ECO:0000313" key="2">
    <source>
        <dbReference type="Proteomes" id="UP000789920"/>
    </source>
</evidence>
<gene>
    <name evidence="1" type="ORF">RPERSI_LOCUS23480</name>
</gene>
<comment type="caution">
    <text evidence="1">The sequence shown here is derived from an EMBL/GenBank/DDBJ whole genome shotgun (WGS) entry which is preliminary data.</text>
</comment>
<sequence>QLTLLLTMTELHSESGNNEEDKDKTCEIFVNKTMEEVSKASEVANFITIPINKFLPLFGDIITIVQEIIYMYNTAEANKRICGVLLDRVQAAEAAVNNLKIREKERQEFFTEQNIVTLRKLVNVIRKIADFIKKSLTAEFDSYMSSLSFTITIELKLQGERDRAALSKDIHETNQ</sequence>
<reference evidence="1" key="1">
    <citation type="submission" date="2021-06" db="EMBL/GenBank/DDBJ databases">
        <authorList>
            <person name="Kallberg Y."/>
            <person name="Tangrot J."/>
            <person name="Rosling A."/>
        </authorList>
    </citation>
    <scope>NUCLEOTIDE SEQUENCE</scope>
    <source>
        <strain evidence="1">MA461A</strain>
    </source>
</reference>
<dbReference type="Proteomes" id="UP000789920">
    <property type="component" value="Unassembled WGS sequence"/>
</dbReference>
<keyword evidence="2" id="KW-1185">Reference proteome</keyword>
<feature type="non-terminal residue" evidence="1">
    <location>
        <position position="1"/>
    </location>
</feature>
<feature type="non-terminal residue" evidence="1">
    <location>
        <position position="175"/>
    </location>
</feature>
<evidence type="ECO:0000313" key="1">
    <source>
        <dbReference type="EMBL" id="CAG8812205.1"/>
    </source>
</evidence>
<protein>
    <submittedName>
        <fullName evidence="1">2444_t:CDS:1</fullName>
    </submittedName>
</protein>
<name>A0ACA9RWK1_9GLOM</name>
<accession>A0ACA9RWK1</accession>